<dbReference type="PATRIC" id="fig|316.101.peg.4562"/>
<sequence length="109" mass="12403">MSIHHHEAAQWLQVRGDLYSRAGQPQRGLAMLLLAVRLAPTQPSILRTLIGGFLAAGDGRRALLAIDQLALLEGEKADHQLLRSRALWILNRRDDARECFHRYLAWRTE</sequence>
<gene>
    <name evidence="1" type="ORF">UF78_10445</name>
</gene>
<name>A0A0D9AN73_STUST</name>
<dbReference type="EMBL" id="JYHV01000016">
    <property type="protein sequence ID" value="KJH82149.1"/>
    <property type="molecule type" value="Genomic_DNA"/>
</dbReference>
<organism evidence="1 2">
    <name type="scientific">Stutzerimonas stutzeri</name>
    <name type="common">Pseudomonas stutzeri</name>
    <dbReference type="NCBI Taxonomy" id="316"/>
    <lineage>
        <taxon>Bacteria</taxon>
        <taxon>Pseudomonadati</taxon>
        <taxon>Pseudomonadota</taxon>
        <taxon>Gammaproteobacteria</taxon>
        <taxon>Pseudomonadales</taxon>
        <taxon>Pseudomonadaceae</taxon>
        <taxon>Stutzerimonas</taxon>
    </lineage>
</organism>
<evidence type="ECO:0000313" key="2">
    <source>
        <dbReference type="Proteomes" id="UP000032487"/>
    </source>
</evidence>
<proteinExistence type="predicted"/>
<dbReference type="RefSeq" id="WP_045162139.1">
    <property type="nucleotide sequence ID" value="NZ_JYHV01000016.1"/>
</dbReference>
<dbReference type="AlphaFoldDB" id="A0A0D9AN73"/>
<protein>
    <recommendedName>
        <fullName evidence="3">Type III secretion protein</fullName>
    </recommendedName>
</protein>
<reference evidence="1 2" key="1">
    <citation type="submission" date="2015-02" db="EMBL/GenBank/DDBJ databases">
        <title>Draft genome sequence of Pseudomonas stutzeri NT0128 isolated from wheat (Triticum turgidum) rhizosphere.</title>
        <authorList>
            <person name="Tovi N."/>
            <person name="Frenk S."/>
            <person name="Hadar Y."/>
            <person name="Minz D."/>
        </authorList>
    </citation>
    <scope>NUCLEOTIDE SEQUENCE [LARGE SCALE GENOMIC DNA]</scope>
    <source>
        <strain evidence="1 2">NT0128</strain>
    </source>
</reference>
<dbReference type="OrthoDB" id="6169055at2"/>
<dbReference type="Gene3D" id="1.25.40.10">
    <property type="entry name" value="Tetratricopeptide repeat domain"/>
    <property type="match status" value="1"/>
</dbReference>
<dbReference type="InterPro" id="IPR011990">
    <property type="entry name" value="TPR-like_helical_dom_sf"/>
</dbReference>
<dbReference type="SUPFAM" id="SSF48452">
    <property type="entry name" value="TPR-like"/>
    <property type="match status" value="1"/>
</dbReference>
<dbReference type="Proteomes" id="UP000032487">
    <property type="component" value="Unassembled WGS sequence"/>
</dbReference>
<evidence type="ECO:0000313" key="1">
    <source>
        <dbReference type="EMBL" id="KJH82149.1"/>
    </source>
</evidence>
<accession>A0A0D9AN73</accession>
<evidence type="ECO:0008006" key="3">
    <source>
        <dbReference type="Google" id="ProtNLM"/>
    </source>
</evidence>
<comment type="caution">
    <text evidence="1">The sequence shown here is derived from an EMBL/GenBank/DDBJ whole genome shotgun (WGS) entry which is preliminary data.</text>
</comment>